<keyword evidence="1" id="KW-0378">Hydrolase</keyword>
<evidence type="ECO:0000313" key="1">
    <source>
        <dbReference type="EMBL" id="QSB06648.1"/>
    </source>
</evidence>
<dbReference type="RefSeq" id="WP_213172659.1">
    <property type="nucleotide sequence ID" value="NZ_CP070496.1"/>
</dbReference>
<evidence type="ECO:0000313" key="2">
    <source>
        <dbReference type="Proteomes" id="UP000662939"/>
    </source>
</evidence>
<dbReference type="Gene3D" id="3.40.50.1820">
    <property type="entry name" value="alpha/beta hydrolase"/>
    <property type="match status" value="1"/>
</dbReference>
<dbReference type="AlphaFoldDB" id="A0A895XYF7"/>
<gene>
    <name evidence="1" type="ORF">JQS30_07065</name>
</gene>
<dbReference type="GO" id="GO:0016787">
    <property type="term" value="F:hydrolase activity"/>
    <property type="evidence" value="ECO:0007669"/>
    <property type="project" value="UniProtKB-KW"/>
</dbReference>
<accession>A0A895XYF7</accession>
<name>A0A895XYF7_9ACTN</name>
<dbReference type="KEGG" id="nav:JQS30_07065"/>
<dbReference type="Proteomes" id="UP000662939">
    <property type="component" value="Chromosome"/>
</dbReference>
<dbReference type="EMBL" id="CP070496">
    <property type="protein sequence ID" value="QSB06648.1"/>
    <property type="molecule type" value="Genomic_DNA"/>
</dbReference>
<organism evidence="1 2">
    <name type="scientific">Natronoglycomyces albus</name>
    <dbReference type="NCBI Taxonomy" id="2811108"/>
    <lineage>
        <taxon>Bacteria</taxon>
        <taxon>Bacillati</taxon>
        <taxon>Actinomycetota</taxon>
        <taxon>Actinomycetes</taxon>
        <taxon>Glycomycetales</taxon>
        <taxon>Glycomycetaceae</taxon>
        <taxon>Natronoglycomyces</taxon>
    </lineage>
</organism>
<reference evidence="1" key="1">
    <citation type="submission" date="2021-02" db="EMBL/GenBank/DDBJ databases">
        <title>Natronoglycomyces albus gen. nov., sp. nov, a haloalkaliphilic actinobacterium from a soda solonchak soil.</title>
        <authorList>
            <person name="Sorokin D.Y."/>
            <person name="Khijniak T.V."/>
            <person name="Zakharycheva A.P."/>
            <person name="Boueva O.V."/>
            <person name="Ariskina E.V."/>
            <person name="Hahnke R.L."/>
            <person name="Bunk B."/>
            <person name="Sproer C."/>
            <person name="Schumann P."/>
            <person name="Evtushenko L.I."/>
            <person name="Kublanov I.V."/>
        </authorList>
    </citation>
    <scope>NUCLEOTIDE SEQUENCE</scope>
    <source>
        <strain evidence="1">DSM 106290</strain>
    </source>
</reference>
<dbReference type="SUPFAM" id="SSF53474">
    <property type="entry name" value="alpha/beta-Hydrolases"/>
    <property type="match status" value="1"/>
</dbReference>
<proteinExistence type="predicted"/>
<keyword evidence="2" id="KW-1185">Reference proteome</keyword>
<protein>
    <submittedName>
        <fullName evidence="1">Alpha/beta hydrolase</fullName>
    </submittedName>
</protein>
<dbReference type="InterPro" id="IPR029058">
    <property type="entry name" value="AB_hydrolase_fold"/>
</dbReference>
<sequence length="188" mass="20468">MSPRRRAAILLPGRNYGVQGPLLMFSHVAVQSRGVRTFPVTWSPPSNLTEDPQRMVDWVSDEVTKILNKIETDDPPLLIGKAVGTAAAGVAASAGLPAIWFTPLLHHYPVVQAMRRSAAPFLLVGGSDDPYWKPELAKSLTSFICEVKGADHGMFLRGRPLADSAMALSQVVKAVESFLDTEVWPRHG</sequence>